<dbReference type="InterPro" id="IPR025194">
    <property type="entry name" value="RodZ-like_C"/>
</dbReference>
<organism evidence="2 3">
    <name type="scientific">Candidatus Abawacabacteria bacterium RBG_16_42_10</name>
    <dbReference type="NCBI Taxonomy" id="1817814"/>
    <lineage>
        <taxon>Bacteria</taxon>
        <taxon>Candidatus Abawacaibacteriota</taxon>
    </lineage>
</organism>
<dbReference type="STRING" id="1817814.A2V81_01730"/>
<dbReference type="Pfam" id="PF13464">
    <property type="entry name" value="RodZ_C"/>
    <property type="match status" value="1"/>
</dbReference>
<feature type="domain" description="Cytoskeleton protein RodZ-like C-terminal" evidence="1">
    <location>
        <begin position="237"/>
        <end position="299"/>
    </location>
</feature>
<dbReference type="PANTHER" id="PTHR34475:SF1">
    <property type="entry name" value="CYTOSKELETON PROTEIN RODZ"/>
    <property type="match status" value="1"/>
</dbReference>
<gene>
    <name evidence="2" type="ORF">A2V81_01730</name>
</gene>
<dbReference type="Pfam" id="PF13413">
    <property type="entry name" value="HTH_25"/>
    <property type="match status" value="1"/>
</dbReference>
<evidence type="ECO:0000259" key="1">
    <source>
        <dbReference type="Pfam" id="PF13464"/>
    </source>
</evidence>
<name>A0A1F4XJE6_9BACT</name>
<dbReference type="Gene3D" id="2.60.40.10">
    <property type="entry name" value="Immunoglobulins"/>
    <property type="match status" value="1"/>
</dbReference>
<dbReference type="Proteomes" id="UP000177614">
    <property type="component" value="Unassembled WGS sequence"/>
</dbReference>
<dbReference type="GO" id="GO:0003677">
    <property type="term" value="F:DNA binding"/>
    <property type="evidence" value="ECO:0007669"/>
    <property type="project" value="InterPro"/>
</dbReference>
<dbReference type="InterPro" id="IPR050400">
    <property type="entry name" value="Bact_Cytoskel_RodZ"/>
</dbReference>
<evidence type="ECO:0000313" key="3">
    <source>
        <dbReference type="Proteomes" id="UP000177614"/>
    </source>
</evidence>
<dbReference type="Gene3D" id="1.10.260.40">
    <property type="entry name" value="lambda repressor-like DNA-binding domains"/>
    <property type="match status" value="1"/>
</dbReference>
<dbReference type="InterPro" id="IPR013783">
    <property type="entry name" value="Ig-like_fold"/>
</dbReference>
<dbReference type="Pfam" id="PF09136">
    <property type="entry name" value="Glucodextran_B"/>
    <property type="match status" value="1"/>
</dbReference>
<dbReference type="AlphaFoldDB" id="A0A1F4XJE6"/>
<comment type="caution">
    <text evidence="2">The sequence shown here is derived from an EMBL/GenBank/DDBJ whole genome shotgun (WGS) entry which is preliminary data.</text>
</comment>
<protein>
    <recommendedName>
        <fullName evidence="1">Cytoskeleton protein RodZ-like C-terminal domain-containing protein</fullName>
    </recommendedName>
</protein>
<dbReference type="InterPro" id="IPR010982">
    <property type="entry name" value="Lambda_DNA-bd_dom_sf"/>
</dbReference>
<dbReference type="EMBL" id="MEWR01000018">
    <property type="protein sequence ID" value="OGC81807.1"/>
    <property type="molecule type" value="Genomic_DNA"/>
</dbReference>
<accession>A0A1F4XJE6</accession>
<proteinExistence type="predicted"/>
<dbReference type="PANTHER" id="PTHR34475">
    <property type="match status" value="1"/>
</dbReference>
<reference evidence="2 3" key="1">
    <citation type="journal article" date="2016" name="Nat. Commun.">
        <title>Thousands of microbial genomes shed light on interconnected biogeochemical processes in an aquifer system.</title>
        <authorList>
            <person name="Anantharaman K."/>
            <person name="Brown C.T."/>
            <person name="Hug L.A."/>
            <person name="Sharon I."/>
            <person name="Castelle C.J."/>
            <person name="Probst A.J."/>
            <person name="Thomas B.C."/>
            <person name="Singh A."/>
            <person name="Wilkins M.J."/>
            <person name="Karaoz U."/>
            <person name="Brodie E.L."/>
            <person name="Williams K.H."/>
            <person name="Hubbard S.S."/>
            <person name="Banfield J.F."/>
        </authorList>
    </citation>
    <scope>NUCLEOTIDE SEQUENCE [LARGE SCALE GENOMIC DNA]</scope>
</reference>
<evidence type="ECO:0000313" key="2">
    <source>
        <dbReference type="EMBL" id="OGC81807.1"/>
    </source>
</evidence>
<sequence length="316" mass="34629">MEKFVHFLADDLKERRVSHNIGFAEIEKDIGIRKEYIEALESRSFDKLPADIYLIPIVRSYAKYLGLDERAVLQKFKQEKEDHAKSKTLDLSPDAQILSHSSPITGKNIFLGTATAVLALVVFYVVQQFYHVSSPPDLVIFEPASGINISNNNILVKGRTNNSSKIEFNGKVISTDNNGNFSIPVDLKNGENTISIVATSNNGQKHGENLLVYADLPTSTSTPLAGHLSRDALTLSISANDTSWVSIKTDGESIQKTMRAGDEEAFTGKTIELIAGNAGALAIALNGSNPTILGEQGEVIKKRYSWDDTNISYLNK</sequence>